<evidence type="ECO:0000256" key="1">
    <source>
        <dbReference type="SAM" id="Phobius"/>
    </source>
</evidence>
<dbReference type="EMBL" id="CP048409">
    <property type="protein sequence ID" value="QIA09319.1"/>
    <property type="molecule type" value="Genomic_DNA"/>
</dbReference>
<keyword evidence="1" id="KW-1133">Transmembrane helix</keyword>
<name>A0A6C0RGU0_9BACT</name>
<keyword evidence="1" id="KW-0812">Transmembrane</keyword>
<accession>A0A6C0RGU0</accession>
<dbReference type="Proteomes" id="UP000474630">
    <property type="component" value="Chromosome"/>
</dbReference>
<organism evidence="2 3">
    <name type="scientific">Draconibacterium halophilum</name>
    <dbReference type="NCBI Taxonomy" id="2706887"/>
    <lineage>
        <taxon>Bacteria</taxon>
        <taxon>Pseudomonadati</taxon>
        <taxon>Bacteroidota</taxon>
        <taxon>Bacteroidia</taxon>
        <taxon>Marinilabiliales</taxon>
        <taxon>Prolixibacteraceae</taxon>
        <taxon>Draconibacterium</taxon>
    </lineage>
</organism>
<keyword evidence="3" id="KW-1185">Reference proteome</keyword>
<evidence type="ECO:0000313" key="3">
    <source>
        <dbReference type="Proteomes" id="UP000474630"/>
    </source>
</evidence>
<dbReference type="KEGG" id="drc:G0Q07_17100"/>
<dbReference type="RefSeq" id="WP_163348291.1">
    <property type="nucleotide sequence ID" value="NZ_CP048409.1"/>
</dbReference>
<evidence type="ECO:0000313" key="2">
    <source>
        <dbReference type="EMBL" id="QIA09319.1"/>
    </source>
</evidence>
<protein>
    <submittedName>
        <fullName evidence="2">Transglycosylase</fullName>
    </submittedName>
</protein>
<feature type="transmembrane region" description="Helical" evidence="1">
    <location>
        <begin position="44"/>
        <end position="63"/>
    </location>
</feature>
<sequence length="69" mass="7144">MKALGFILLLIGLVGAVVFGIQAMNNSETFSFLGLDVALSSANWTPVIISGVLAVLGVIILSVNKKKVA</sequence>
<reference evidence="2 3" key="1">
    <citation type="submission" date="2020-02" db="EMBL/GenBank/DDBJ databases">
        <title>Genome sequencing for Draconibacterium sp. strain M1.</title>
        <authorList>
            <person name="Park S.-J."/>
        </authorList>
    </citation>
    <scope>NUCLEOTIDE SEQUENCE [LARGE SCALE GENOMIC DNA]</scope>
    <source>
        <strain evidence="2 3">M1</strain>
    </source>
</reference>
<gene>
    <name evidence="2" type="ORF">G0Q07_17100</name>
</gene>
<dbReference type="AlphaFoldDB" id="A0A6C0RGU0"/>
<proteinExistence type="predicted"/>
<keyword evidence="1" id="KW-0472">Membrane</keyword>